<dbReference type="Proteomes" id="UP001597216">
    <property type="component" value="Unassembled WGS sequence"/>
</dbReference>
<organism evidence="1 2">
    <name type="scientific">Phenylobacterium conjunctum</name>
    <dbReference type="NCBI Taxonomy" id="1298959"/>
    <lineage>
        <taxon>Bacteria</taxon>
        <taxon>Pseudomonadati</taxon>
        <taxon>Pseudomonadota</taxon>
        <taxon>Alphaproteobacteria</taxon>
        <taxon>Caulobacterales</taxon>
        <taxon>Caulobacteraceae</taxon>
        <taxon>Phenylobacterium</taxon>
    </lineage>
</organism>
<dbReference type="EMBL" id="JBHTLQ010000022">
    <property type="protein sequence ID" value="MFD1191138.1"/>
    <property type="molecule type" value="Genomic_DNA"/>
</dbReference>
<proteinExistence type="predicted"/>
<gene>
    <name evidence="1" type="ORF">ACFQ27_11150</name>
</gene>
<protein>
    <submittedName>
        <fullName evidence="1">Uncharacterized protein</fullName>
    </submittedName>
</protein>
<name>A0ABW3T2E8_9CAUL</name>
<accession>A0ABW3T2E8</accession>
<keyword evidence="2" id="KW-1185">Reference proteome</keyword>
<comment type="caution">
    <text evidence="1">The sequence shown here is derived from an EMBL/GenBank/DDBJ whole genome shotgun (WGS) entry which is preliminary data.</text>
</comment>
<evidence type="ECO:0000313" key="1">
    <source>
        <dbReference type="EMBL" id="MFD1191138.1"/>
    </source>
</evidence>
<reference evidence="2" key="1">
    <citation type="journal article" date="2019" name="Int. J. Syst. Evol. Microbiol.">
        <title>The Global Catalogue of Microorganisms (GCM) 10K type strain sequencing project: providing services to taxonomists for standard genome sequencing and annotation.</title>
        <authorList>
            <consortium name="The Broad Institute Genomics Platform"/>
            <consortium name="The Broad Institute Genome Sequencing Center for Infectious Disease"/>
            <person name="Wu L."/>
            <person name="Ma J."/>
        </authorList>
    </citation>
    <scope>NUCLEOTIDE SEQUENCE [LARGE SCALE GENOMIC DNA]</scope>
    <source>
        <strain evidence="2">CCUG 55074</strain>
    </source>
</reference>
<sequence length="80" mass="8188">MQTLTEIVAAVVVHSSAVAYSHFGVTLEAPQAEKPPAAAEKSVARTVAPKPAVKVVAPRTSALNAPLSKAAPTQGCRDRA</sequence>
<dbReference type="RefSeq" id="WP_377353638.1">
    <property type="nucleotide sequence ID" value="NZ_JBHTLQ010000022.1"/>
</dbReference>
<evidence type="ECO:0000313" key="2">
    <source>
        <dbReference type="Proteomes" id="UP001597216"/>
    </source>
</evidence>